<feature type="chain" id="PRO_5008884386" description="DUF3617 domain-containing protein" evidence="1">
    <location>
        <begin position="21"/>
        <end position="179"/>
    </location>
</feature>
<sequence>MRNFQIAAATVMALSLAACGSDSDPAGESAPMDEAEVAEQIEQIELQPGQYQTSLSLVEFDFPGVDGEAEAQMRDVMAQALEEGNSFCLTPDEAAQGPERMLQELAEADCTFTTIDVSGGNVDAQMACVMEGGEESRFTMSGTYAADGSSMRMSTKQDVGGQEVAITMQAESKRTGECV</sequence>
<dbReference type="Pfam" id="PF12276">
    <property type="entry name" value="DUF3617"/>
    <property type="match status" value="1"/>
</dbReference>
<feature type="signal peptide" evidence="1">
    <location>
        <begin position="1"/>
        <end position="20"/>
    </location>
</feature>
<protein>
    <recommendedName>
        <fullName evidence="4">DUF3617 domain-containing protein</fullName>
    </recommendedName>
</protein>
<dbReference type="KEGG" id="anh:A6F65_01065"/>
<keyword evidence="3" id="KW-1185">Reference proteome</keyword>
<gene>
    <name evidence="2" type="ORF">A6F65_01065</name>
</gene>
<name>A0A1C7D7C4_9SPHN</name>
<dbReference type="OrthoDB" id="7405484at2"/>
<reference evidence="2 3" key="1">
    <citation type="submission" date="2016-07" db="EMBL/GenBank/DDBJ databases">
        <title>Complete genome sequence of Altererythrobacter namhicola JCM 16345T, containing esterase-encoding genes.</title>
        <authorList>
            <person name="Cheng H."/>
            <person name="Wu Y.-H."/>
            <person name="Jian S.-L."/>
            <person name="Huo Y.-Y."/>
            <person name="Wang C.-S."/>
            <person name="Xu X.-W."/>
        </authorList>
    </citation>
    <scope>NUCLEOTIDE SEQUENCE [LARGE SCALE GENOMIC DNA]</scope>
    <source>
        <strain evidence="2 3">JCM 16345</strain>
    </source>
</reference>
<dbReference type="InterPro" id="IPR022061">
    <property type="entry name" value="DUF3617"/>
</dbReference>
<dbReference type="AlphaFoldDB" id="A0A1C7D7C4"/>
<keyword evidence="1" id="KW-0732">Signal</keyword>
<dbReference type="RefSeq" id="WP_067786561.1">
    <property type="nucleotide sequence ID" value="NZ_CP016545.1"/>
</dbReference>
<dbReference type="PROSITE" id="PS51257">
    <property type="entry name" value="PROKAR_LIPOPROTEIN"/>
    <property type="match status" value="1"/>
</dbReference>
<evidence type="ECO:0008006" key="4">
    <source>
        <dbReference type="Google" id="ProtNLM"/>
    </source>
</evidence>
<dbReference type="EMBL" id="CP016545">
    <property type="protein sequence ID" value="ANU07374.1"/>
    <property type="molecule type" value="Genomic_DNA"/>
</dbReference>
<accession>A0A1C7D7C4</accession>
<organism evidence="2 3">
    <name type="scientific">Paraurantiacibacter namhicola</name>
    <dbReference type="NCBI Taxonomy" id="645517"/>
    <lineage>
        <taxon>Bacteria</taxon>
        <taxon>Pseudomonadati</taxon>
        <taxon>Pseudomonadota</taxon>
        <taxon>Alphaproteobacteria</taxon>
        <taxon>Sphingomonadales</taxon>
        <taxon>Erythrobacteraceae</taxon>
        <taxon>Paraurantiacibacter</taxon>
    </lineage>
</organism>
<dbReference type="STRING" id="645517.A6F65_01065"/>
<evidence type="ECO:0000256" key="1">
    <source>
        <dbReference type="SAM" id="SignalP"/>
    </source>
</evidence>
<evidence type="ECO:0000313" key="3">
    <source>
        <dbReference type="Proteomes" id="UP000092698"/>
    </source>
</evidence>
<dbReference type="Proteomes" id="UP000092698">
    <property type="component" value="Chromosome"/>
</dbReference>
<proteinExistence type="predicted"/>
<evidence type="ECO:0000313" key="2">
    <source>
        <dbReference type="EMBL" id="ANU07374.1"/>
    </source>
</evidence>